<dbReference type="InterPro" id="IPR036291">
    <property type="entry name" value="NAD(P)-bd_dom_sf"/>
</dbReference>
<dbReference type="Pfam" id="PF13602">
    <property type="entry name" value="ADH_zinc_N_2"/>
    <property type="match status" value="1"/>
</dbReference>
<dbReference type="InterPro" id="IPR013154">
    <property type="entry name" value="ADH-like_N"/>
</dbReference>
<protein>
    <recommendedName>
        <fullName evidence="1">Enoyl reductase (ER) domain-containing protein</fullName>
    </recommendedName>
</protein>
<dbReference type="Pfam" id="PF08240">
    <property type="entry name" value="ADH_N"/>
    <property type="match status" value="1"/>
</dbReference>
<name>A0A397SU68_9GLOM</name>
<evidence type="ECO:0000313" key="2">
    <source>
        <dbReference type="EMBL" id="RIA89262.1"/>
    </source>
</evidence>
<dbReference type="Proteomes" id="UP000265703">
    <property type="component" value="Unassembled WGS sequence"/>
</dbReference>
<dbReference type="SMART" id="SM00829">
    <property type="entry name" value="PKS_ER"/>
    <property type="match status" value="1"/>
</dbReference>
<sequence length="346" mass="37892">MMYALQLNEFGLPSNLKYVEVKAPQITSPYQVIVKVIAAGVNPIEWKIRRGNVSLVNFLLKFPAILGNDFSGIIYDKGDKVTEFDIGDEVFGKTQNPFSGLGTYAQYTLVNTKNDGIIKKPSSITHQEAAGFGIAGLTAWTGLVSIGDLKVDEEAKDIQQKVLVIGASGGVGTYAVQIAKHVNNAHVTAICSGENAELVKKLGADRVIDYTQQDFGEVLKKEKESFDLVLDCIGGDTYYSKSIPILKLKGNFVTAVGPDAYGENIRIVDIMKIGMITLGRKVFGVRNYKVIVGLTWRDLPKIVTYLDKRKIVTVIGHEFDLKDGVKAHELSESHRVVGKIILNCPN</sequence>
<dbReference type="InterPro" id="IPR050700">
    <property type="entry name" value="YIM1/Zinc_Alcohol_DH_Fams"/>
</dbReference>
<dbReference type="GO" id="GO:0016491">
    <property type="term" value="F:oxidoreductase activity"/>
    <property type="evidence" value="ECO:0007669"/>
    <property type="project" value="InterPro"/>
</dbReference>
<dbReference type="OrthoDB" id="9992527at2759"/>
<organism evidence="2 3">
    <name type="scientific">Glomus cerebriforme</name>
    <dbReference type="NCBI Taxonomy" id="658196"/>
    <lineage>
        <taxon>Eukaryota</taxon>
        <taxon>Fungi</taxon>
        <taxon>Fungi incertae sedis</taxon>
        <taxon>Mucoromycota</taxon>
        <taxon>Glomeromycotina</taxon>
        <taxon>Glomeromycetes</taxon>
        <taxon>Glomerales</taxon>
        <taxon>Glomeraceae</taxon>
        <taxon>Glomus</taxon>
    </lineage>
</organism>
<evidence type="ECO:0000259" key="1">
    <source>
        <dbReference type="SMART" id="SM00829"/>
    </source>
</evidence>
<dbReference type="EMBL" id="QKYT01000226">
    <property type="protein sequence ID" value="RIA89262.1"/>
    <property type="molecule type" value="Genomic_DNA"/>
</dbReference>
<gene>
    <name evidence="2" type="ORF">C1645_772849</name>
</gene>
<proteinExistence type="predicted"/>
<dbReference type="PANTHER" id="PTHR11695:SF648">
    <property type="entry name" value="ZINC-BINDING OXIDOREDUCTASE"/>
    <property type="match status" value="1"/>
</dbReference>
<accession>A0A397SU68</accession>
<keyword evidence="3" id="KW-1185">Reference proteome</keyword>
<reference evidence="2 3" key="1">
    <citation type="submission" date="2018-06" db="EMBL/GenBank/DDBJ databases">
        <title>Comparative genomics reveals the genomic features of Rhizophagus irregularis, R. cerebriforme, R. diaphanum and Gigaspora rosea, and their symbiotic lifestyle signature.</title>
        <authorList>
            <person name="Morin E."/>
            <person name="San Clemente H."/>
            <person name="Chen E.C.H."/>
            <person name="De La Providencia I."/>
            <person name="Hainaut M."/>
            <person name="Kuo A."/>
            <person name="Kohler A."/>
            <person name="Murat C."/>
            <person name="Tang N."/>
            <person name="Roy S."/>
            <person name="Loubradou J."/>
            <person name="Henrissat B."/>
            <person name="Grigoriev I.V."/>
            <person name="Corradi N."/>
            <person name="Roux C."/>
            <person name="Martin F.M."/>
        </authorList>
    </citation>
    <scope>NUCLEOTIDE SEQUENCE [LARGE SCALE GENOMIC DNA]</scope>
    <source>
        <strain evidence="2 3">DAOM 227022</strain>
    </source>
</reference>
<dbReference type="STRING" id="658196.A0A397SU68"/>
<feature type="domain" description="Enoyl reductase (ER)" evidence="1">
    <location>
        <begin position="11"/>
        <end position="342"/>
    </location>
</feature>
<evidence type="ECO:0000313" key="3">
    <source>
        <dbReference type="Proteomes" id="UP000265703"/>
    </source>
</evidence>
<dbReference type="InterPro" id="IPR020843">
    <property type="entry name" value="ER"/>
</dbReference>
<dbReference type="CDD" id="cd05289">
    <property type="entry name" value="MDR_like_2"/>
    <property type="match status" value="1"/>
</dbReference>
<dbReference type="SUPFAM" id="SSF50129">
    <property type="entry name" value="GroES-like"/>
    <property type="match status" value="1"/>
</dbReference>
<dbReference type="PANTHER" id="PTHR11695">
    <property type="entry name" value="ALCOHOL DEHYDROGENASE RELATED"/>
    <property type="match status" value="1"/>
</dbReference>
<dbReference type="Gene3D" id="3.40.50.720">
    <property type="entry name" value="NAD(P)-binding Rossmann-like Domain"/>
    <property type="match status" value="1"/>
</dbReference>
<dbReference type="SUPFAM" id="SSF51735">
    <property type="entry name" value="NAD(P)-binding Rossmann-fold domains"/>
    <property type="match status" value="1"/>
</dbReference>
<comment type="caution">
    <text evidence="2">The sequence shown here is derived from an EMBL/GenBank/DDBJ whole genome shotgun (WGS) entry which is preliminary data.</text>
</comment>
<dbReference type="InterPro" id="IPR011032">
    <property type="entry name" value="GroES-like_sf"/>
</dbReference>
<dbReference type="AlphaFoldDB" id="A0A397SU68"/>
<dbReference type="Gene3D" id="3.90.180.10">
    <property type="entry name" value="Medium-chain alcohol dehydrogenases, catalytic domain"/>
    <property type="match status" value="1"/>
</dbReference>